<dbReference type="GO" id="GO:0008168">
    <property type="term" value="F:methyltransferase activity"/>
    <property type="evidence" value="ECO:0007669"/>
    <property type="project" value="UniProtKB-KW"/>
</dbReference>
<dbReference type="InterPro" id="IPR029063">
    <property type="entry name" value="SAM-dependent_MTases_sf"/>
</dbReference>
<sequence>MTDVTDEVPPDHPDRLRWNAKYQDAQGPSFTAHPVAEQALSLPLPEGPVLDLACGPSGSALLAAGSGRRVTAVDVSEVALERLDREAGRRGLRDLITLVHADLGVWTPPPRAFALVLCTAFWDRRSFAPAAEAVLDGGVLGWEAFTSDARRDRPSLPAEWCLYPGEPATHLPGPFVLISQRNVPDEPNAPKRRLLARRGRVPGSGA</sequence>
<evidence type="ECO:0000313" key="3">
    <source>
        <dbReference type="EMBL" id="GAA2449398.1"/>
    </source>
</evidence>
<evidence type="ECO:0000256" key="1">
    <source>
        <dbReference type="SAM" id="MobiDB-lite"/>
    </source>
</evidence>
<protein>
    <submittedName>
        <fullName evidence="3">Class I SAM-dependent methyltransferase</fullName>
    </submittedName>
</protein>
<comment type="caution">
    <text evidence="3">The sequence shown here is derived from an EMBL/GenBank/DDBJ whole genome shotgun (WGS) entry which is preliminary data.</text>
</comment>
<keyword evidence="3" id="KW-0489">Methyltransferase</keyword>
<reference evidence="3 4" key="1">
    <citation type="journal article" date="2019" name="Int. J. Syst. Evol. Microbiol.">
        <title>The Global Catalogue of Microorganisms (GCM) 10K type strain sequencing project: providing services to taxonomists for standard genome sequencing and annotation.</title>
        <authorList>
            <consortium name="The Broad Institute Genomics Platform"/>
            <consortium name="The Broad Institute Genome Sequencing Center for Infectious Disease"/>
            <person name="Wu L."/>
            <person name="Ma J."/>
        </authorList>
    </citation>
    <scope>NUCLEOTIDE SEQUENCE [LARGE SCALE GENOMIC DNA]</scope>
    <source>
        <strain evidence="3 4">JCM 3325</strain>
    </source>
</reference>
<keyword evidence="4" id="KW-1185">Reference proteome</keyword>
<accession>A0ABN3K5X7</accession>
<feature type="domain" description="Methyltransferase" evidence="2">
    <location>
        <begin position="49"/>
        <end position="121"/>
    </location>
</feature>
<evidence type="ECO:0000259" key="2">
    <source>
        <dbReference type="Pfam" id="PF13649"/>
    </source>
</evidence>
<dbReference type="SUPFAM" id="SSF53335">
    <property type="entry name" value="S-adenosyl-L-methionine-dependent methyltransferases"/>
    <property type="match status" value="1"/>
</dbReference>
<dbReference type="GO" id="GO:0032259">
    <property type="term" value="P:methylation"/>
    <property type="evidence" value="ECO:0007669"/>
    <property type="project" value="UniProtKB-KW"/>
</dbReference>
<keyword evidence="3" id="KW-0808">Transferase</keyword>
<dbReference type="Proteomes" id="UP001501231">
    <property type="component" value="Unassembled WGS sequence"/>
</dbReference>
<dbReference type="CDD" id="cd02440">
    <property type="entry name" value="AdoMet_MTases"/>
    <property type="match status" value="1"/>
</dbReference>
<organism evidence="3 4">
    <name type="scientific">Actinomadura vinacea</name>
    <dbReference type="NCBI Taxonomy" id="115336"/>
    <lineage>
        <taxon>Bacteria</taxon>
        <taxon>Bacillati</taxon>
        <taxon>Actinomycetota</taxon>
        <taxon>Actinomycetes</taxon>
        <taxon>Streptosporangiales</taxon>
        <taxon>Thermomonosporaceae</taxon>
        <taxon>Actinomadura</taxon>
    </lineage>
</organism>
<feature type="compositionally biased region" description="Basic residues" evidence="1">
    <location>
        <begin position="190"/>
        <end position="200"/>
    </location>
</feature>
<evidence type="ECO:0000313" key="4">
    <source>
        <dbReference type="Proteomes" id="UP001501231"/>
    </source>
</evidence>
<gene>
    <name evidence="3" type="ORF">GCM10010191_78760</name>
</gene>
<dbReference type="EMBL" id="BAAARW010000037">
    <property type="protein sequence ID" value="GAA2449398.1"/>
    <property type="molecule type" value="Genomic_DNA"/>
</dbReference>
<feature type="region of interest" description="Disordered" evidence="1">
    <location>
        <begin position="181"/>
        <end position="206"/>
    </location>
</feature>
<dbReference type="InterPro" id="IPR041698">
    <property type="entry name" value="Methyltransf_25"/>
</dbReference>
<dbReference type="RefSeq" id="WP_344596203.1">
    <property type="nucleotide sequence ID" value="NZ_BAAARW010000037.1"/>
</dbReference>
<dbReference type="Gene3D" id="3.40.50.150">
    <property type="entry name" value="Vaccinia Virus protein VP39"/>
    <property type="match status" value="1"/>
</dbReference>
<proteinExistence type="predicted"/>
<name>A0ABN3K5X7_9ACTN</name>
<dbReference type="Pfam" id="PF13649">
    <property type="entry name" value="Methyltransf_25"/>
    <property type="match status" value="1"/>
</dbReference>